<evidence type="ECO:0000259" key="3">
    <source>
        <dbReference type="Pfam" id="PF22725"/>
    </source>
</evidence>
<feature type="domain" description="GFO/IDH/MocA-like oxidoreductase" evidence="3">
    <location>
        <begin position="187"/>
        <end position="296"/>
    </location>
</feature>
<evidence type="ECO:0000259" key="2">
    <source>
        <dbReference type="Pfam" id="PF01408"/>
    </source>
</evidence>
<dbReference type="Gene3D" id="3.30.360.10">
    <property type="entry name" value="Dihydrodipicolinate Reductase, domain 2"/>
    <property type="match status" value="1"/>
</dbReference>
<evidence type="ECO:0000313" key="4">
    <source>
        <dbReference type="EMBL" id="KEO71773.1"/>
    </source>
</evidence>
<keyword evidence="5" id="KW-1185">Reference proteome</keyword>
<sequence length="382" mass="42576">MKKFTNQNKSRRNFLKNFSLGVGASAFVAPALIGQSCTQENDGPIQAAPDRQVGIALVGLGEYSTDQLGPALLETQYCRLAGVVTGTPESGTRFQKKYGFPAENIYNYDNFDEIAHNDDIDVIYLVLPPALHPEFAIRAFQAGKHVICEKPIAPSVAEAEQMIAARDAAGKLMSVGYRLHFDPYHQEIMHLGRDMVYGRVTEIESDFKLYVDDPENWRARRALGGGSVWDMGIYNIQAAIYTIGENPIAVTANELTKQRPDIFNDVDEAMEFELEFPSGAVAKCESNFWADEDSHRAETEEGYFELTPAFYYSGQRGETHERVIHHGQVNQQALQMDDFAQRVLNNDPNTPVPGEMGLRDVRIIEAIYESAANGGQRISLEL</sequence>
<dbReference type="InterPro" id="IPR055170">
    <property type="entry name" value="GFO_IDH_MocA-like_dom"/>
</dbReference>
<organism evidence="4 5">
    <name type="scientific">Anditalea andensis</name>
    <dbReference type="NCBI Taxonomy" id="1048983"/>
    <lineage>
        <taxon>Bacteria</taxon>
        <taxon>Pseudomonadati</taxon>
        <taxon>Bacteroidota</taxon>
        <taxon>Cytophagia</taxon>
        <taxon>Cytophagales</taxon>
        <taxon>Cytophagaceae</taxon>
        <taxon>Anditalea</taxon>
    </lineage>
</organism>
<keyword evidence="1" id="KW-0560">Oxidoreductase</keyword>
<dbReference type="InterPro" id="IPR006311">
    <property type="entry name" value="TAT_signal"/>
</dbReference>
<dbReference type="PANTHER" id="PTHR43818">
    <property type="entry name" value="BCDNA.GH03377"/>
    <property type="match status" value="1"/>
</dbReference>
<dbReference type="Gene3D" id="3.40.50.720">
    <property type="entry name" value="NAD(P)-binding Rossmann-like Domain"/>
    <property type="match status" value="1"/>
</dbReference>
<evidence type="ECO:0008006" key="6">
    <source>
        <dbReference type="Google" id="ProtNLM"/>
    </source>
</evidence>
<dbReference type="STRING" id="1048983.EL17_21555"/>
<protein>
    <recommendedName>
        <fullName evidence="6">Glucose-fructose oxidoreductase</fullName>
    </recommendedName>
</protein>
<evidence type="ECO:0000256" key="1">
    <source>
        <dbReference type="ARBA" id="ARBA00023002"/>
    </source>
</evidence>
<dbReference type="Pfam" id="PF22725">
    <property type="entry name" value="GFO_IDH_MocA_C3"/>
    <property type="match status" value="1"/>
</dbReference>
<dbReference type="SUPFAM" id="SSF51735">
    <property type="entry name" value="NAD(P)-binding Rossmann-fold domains"/>
    <property type="match status" value="1"/>
</dbReference>
<dbReference type="PRINTS" id="PR01775">
    <property type="entry name" value="GLFROXRDTASE"/>
</dbReference>
<dbReference type="InterPro" id="IPR000683">
    <property type="entry name" value="Gfo/Idh/MocA-like_OxRdtase_N"/>
</dbReference>
<dbReference type="InterPro" id="IPR036291">
    <property type="entry name" value="NAD(P)-bd_dom_sf"/>
</dbReference>
<proteinExistence type="predicted"/>
<gene>
    <name evidence="4" type="ORF">EL17_21555</name>
</gene>
<dbReference type="SUPFAM" id="SSF55347">
    <property type="entry name" value="Glyceraldehyde-3-phosphate dehydrogenase-like, C-terminal domain"/>
    <property type="match status" value="1"/>
</dbReference>
<dbReference type="RefSeq" id="WP_035079431.1">
    <property type="nucleotide sequence ID" value="NZ_JMIH01000039.1"/>
</dbReference>
<comment type="caution">
    <text evidence="4">The sequence shown here is derived from an EMBL/GenBank/DDBJ whole genome shotgun (WGS) entry which is preliminary data.</text>
</comment>
<accession>A0A074KVY0</accession>
<dbReference type="Pfam" id="PF01408">
    <property type="entry name" value="GFO_IDH_MocA"/>
    <property type="match status" value="1"/>
</dbReference>
<dbReference type="PROSITE" id="PS51318">
    <property type="entry name" value="TAT"/>
    <property type="match status" value="1"/>
</dbReference>
<dbReference type="AlphaFoldDB" id="A0A074KVY0"/>
<reference evidence="4 5" key="1">
    <citation type="submission" date="2014-04" db="EMBL/GenBank/DDBJ databases">
        <title>Characterization and application of a salt tolerant electro-active bacterium.</title>
        <authorList>
            <person name="Yang L."/>
            <person name="Wei S."/>
            <person name="Tay Q.X.M."/>
        </authorList>
    </citation>
    <scope>NUCLEOTIDE SEQUENCE [LARGE SCALE GENOMIC DNA]</scope>
    <source>
        <strain evidence="4 5">LY1</strain>
    </source>
</reference>
<dbReference type="InterPro" id="IPR050463">
    <property type="entry name" value="Gfo/Idh/MocA_oxidrdct_glycsds"/>
</dbReference>
<dbReference type="GO" id="GO:0000166">
    <property type="term" value="F:nucleotide binding"/>
    <property type="evidence" value="ECO:0007669"/>
    <property type="project" value="InterPro"/>
</dbReference>
<dbReference type="EMBL" id="JMIH01000039">
    <property type="protein sequence ID" value="KEO71773.1"/>
    <property type="molecule type" value="Genomic_DNA"/>
</dbReference>
<name>A0A074KVY0_9BACT</name>
<dbReference type="GO" id="GO:0016491">
    <property type="term" value="F:oxidoreductase activity"/>
    <property type="evidence" value="ECO:0007669"/>
    <property type="project" value="UniProtKB-KW"/>
</dbReference>
<dbReference type="Proteomes" id="UP000027821">
    <property type="component" value="Unassembled WGS sequence"/>
</dbReference>
<dbReference type="eggNOG" id="COG0673">
    <property type="taxonomic scope" value="Bacteria"/>
</dbReference>
<evidence type="ECO:0000313" key="5">
    <source>
        <dbReference type="Proteomes" id="UP000027821"/>
    </source>
</evidence>
<dbReference type="PANTHER" id="PTHR43818:SF11">
    <property type="entry name" value="BCDNA.GH03377"/>
    <property type="match status" value="1"/>
</dbReference>
<dbReference type="InterPro" id="IPR008354">
    <property type="entry name" value="Glc-Fru_OxRdtase_bac"/>
</dbReference>
<feature type="domain" description="Gfo/Idh/MocA-like oxidoreductase N-terminal" evidence="2">
    <location>
        <begin position="54"/>
        <end position="177"/>
    </location>
</feature>
<dbReference type="OrthoDB" id="9795543at2"/>